<evidence type="ECO:0000256" key="3">
    <source>
        <dbReference type="ARBA" id="ARBA00038858"/>
    </source>
</evidence>
<dbReference type="NCBIfam" id="TIGR00236">
    <property type="entry name" value="wecB"/>
    <property type="match status" value="1"/>
</dbReference>
<evidence type="ECO:0000256" key="4">
    <source>
        <dbReference type="RuleBase" id="RU003513"/>
    </source>
</evidence>
<evidence type="ECO:0000313" key="6">
    <source>
        <dbReference type="EMBL" id="RSU11468.1"/>
    </source>
</evidence>
<dbReference type="InterPro" id="IPR003331">
    <property type="entry name" value="UDP_GlcNAc_Epimerase_2_dom"/>
</dbReference>
<dbReference type="PANTHER" id="PTHR43174:SF2">
    <property type="entry name" value="UDP-N-ACETYLGLUCOSAMINE 2-EPIMERASE"/>
    <property type="match status" value="1"/>
</dbReference>
<comment type="caution">
    <text evidence="6">The sequence shown here is derived from an EMBL/GenBank/DDBJ whole genome shotgun (WGS) entry which is preliminary data.</text>
</comment>
<gene>
    <name evidence="6" type="ORF">CBF27_08200</name>
</gene>
<dbReference type="CDD" id="cd03786">
    <property type="entry name" value="GTB_UDP-GlcNAc_2-Epimerase"/>
    <property type="match status" value="1"/>
</dbReference>
<evidence type="ECO:0000256" key="2">
    <source>
        <dbReference type="ARBA" id="ARBA00038209"/>
    </source>
</evidence>
<dbReference type="AlphaFoldDB" id="A0A430ATU2"/>
<dbReference type="EMBL" id="NGKC01000008">
    <property type="protein sequence ID" value="RSU11468.1"/>
    <property type="molecule type" value="Genomic_DNA"/>
</dbReference>
<dbReference type="SUPFAM" id="SSF53756">
    <property type="entry name" value="UDP-Glycosyltransferase/glycogen phosphorylase"/>
    <property type="match status" value="1"/>
</dbReference>
<dbReference type="Pfam" id="PF02350">
    <property type="entry name" value="Epimerase_2"/>
    <property type="match status" value="1"/>
</dbReference>
<dbReference type="Proteomes" id="UP000286773">
    <property type="component" value="Unassembled WGS sequence"/>
</dbReference>
<sequence length="373" mass="42060">MLDKRIKVLSVFGTRPEAIKMAPLIKELESRPSVFQSFVVVTGQHREMLDQVLTALDVQPDYDLAVMEPRQSLSLITSKILTQLDSVIEVEQPDIVLVHGDTTTCFAAGLSAFYHQVPIGHVEAGLRTWKKYAPYPEEMNRQMTDVLADLYFAPTENGKKNLLATRHPEDRIVVTGNTVIDALQLTVKPDYRSNAFPTVASGDKMILVTMHRRENIGEPMKQVFRSMLRIVEEFSDVHFVFPVHPNPKVHDTAYGMLNGHARIHLIAPLEVVDFHNCMNQSYFILSDSGGVQEEAPSLNKPVLVLRNETERPEGIEAGTLELVGTEEANVYRAIKTLLTDKEKYKRMSESRNPYGDGRASQRIADAIELFFKN</sequence>
<accession>A0A430ATU2</accession>
<dbReference type="GO" id="GO:0008761">
    <property type="term" value="F:UDP-N-acetylglucosamine 2-epimerase activity"/>
    <property type="evidence" value="ECO:0007669"/>
    <property type="project" value="UniProtKB-EC"/>
</dbReference>
<feature type="domain" description="UDP-N-acetylglucosamine 2-epimerase" evidence="5">
    <location>
        <begin position="28"/>
        <end position="368"/>
    </location>
</feature>
<evidence type="ECO:0000259" key="5">
    <source>
        <dbReference type="Pfam" id="PF02350"/>
    </source>
</evidence>
<reference evidence="6 7" key="1">
    <citation type="submission" date="2017-05" db="EMBL/GenBank/DDBJ databases">
        <title>Vagococcus spp. assemblies.</title>
        <authorList>
            <person name="Gulvik C.A."/>
        </authorList>
    </citation>
    <scope>NUCLEOTIDE SEQUENCE [LARGE SCALE GENOMIC DNA]</scope>
    <source>
        <strain evidence="6 7">LMG 24798</strain>
    </source>
</reference>
<organism evidence="6 7">
    <name type="scientific">Vagococcus acidifermentans</name>
    <dbReference type="NCBI Taxonomy" id="564710"/>
    <lineage>
        <taxon>Bacteria</taxon>
        <taxon>Bacillati</taxon>
        <taxon>Bacillota</taxon>
        <taxon>Bacilli</taxon>
        <taxon>Lactobacillales</taxon>
        <taxon>Enterococcaceae</taxon>
        <taxon>Vagococcus</taxon>
    </lineage>
</organism>
<dbReference type="EC" id="5.1.3.14" evidence="3"/>
<dbReference type="Gene3D" id="3.40.50.2000">
    <property type="entry name" value="Glycogen Phosphorylase B"/>
    <property type="match status" value="2"/>
</dbReference>
<dbReference type="PANTHER" id="PTHR43174">
    <property type="entry name" value="UDP-N-ACETYLGLUCOSAMINE 2-EPIMERASE"/>
    <property type="match status" value="1"/>
</dbReference>
<keyword evidence="7" id="KW-1185">Reference proteome</keyword>
<name>A0A430ATU2_9ENTE</name>
<protein>
    <recommendedName>
        <fullName evidence="3">UDP-N-acetylglucosamine 2-epimerase (non-hydrolyzing)</fullName>
        <ecNumber evidence="3">5.1.3.14</ecNumber>
    </recommendedName>
</protein>
<proteinExistence type="inferred from homology"/>
<evidence type="ECO:0000313" key="7">
    <source>
        <dbReference type="Proteomes" id="UP000286773"/>
    </source>
</evidence>
<comment type="similarity">
    <text evidence="2 4">Belongs to the UDP-N-acetylglucosamine 2-epimerase family.</text>
</comment>
<keyword evidence="1 4" id="KW-0413">Isomerase</keyword>
<evidence type="ECO:0000256" key="1">
    <source>
        <dbReference type="ARBA" id="ARBA00023235"/>
    </source>
</evidence>
<dbReference type="InterPro" id="IPR029767">
    <property type="entry name" value="WecB-like"/>
</dbReference>
<dbReference type="OrthoDB" id="9803238at2"/>